<dbReference type="InterPro" id="IPR000182">
    <property type="entry name" value="GNAT_dom"/>
</dbReference>
<dbReference type="Proteomes" id="UP000317977">
    <property type="component" value="Unassembled WGS sequence"/>
</dbReference>
<keyword evidence="2" id="KW-0808">Transferase</keyword>
<gene>
    <name evidence="2" type="ORF">Poly59_53530</name>
</gene>
<organism evidence="2 3">
    <name type="scientific">Rubripirellula reticaptiva</name>
    <dbReference type="NCBI Taxonomy" id="2528013"/>
    <lineage>
        <taxon>Bacteria</taxon>
        <taxon>Pseudomonadati</taxon>
        <taxon>Planctomycetota</taxon>
        <taxon>Planctomycetia</taxon>
        <taxon>Pirellulales</taxon>
        <taxon>Pirellulaceae</taxon>
        <taxon>Rubripirellula</taxon>
    </lineage>
</organism>
<dbReference type="EMBL" id="SJPX01000006">
    <property type="protein sequence ID" value="TWU46411.1"/>
    <property type="molecule type" value="Genomic_DNA"/>
</dbReference>
<sequence>MTLFLKKIKQQGIFHLIETRFNQWVPAWVFRFSVGDVLEMDLAKLAAQWNQNKSDDFIASVVQSPDDRDRLRKFTWNSVPVETTHDDLGYAITSAATPKTTIGGVWVGTHDFLESNLGFQIKLTECQAWLYCAYVDPATRGLGIYQRVLSFAADDVQSKGFERLLVVIQPWNRSSMRVHQKFTRQRVGRIMVIRVMRWSFVFCNGSVTKDKTIVKHVADLQTQSASHLRIV</sequence>
<protein>
    <submittedName>
        <fullName evidence="2">Acetyltransferase (GNAT) family protein</fullName>
    </submittedName>
</protein>
<dbReference type="SUPFAM" id="SSF55729">
    <property type="entry name" value="Acyl-CoA N-acyltransferases (Nat)"/>
    <property type="match status" value="1"/>
</dbReference>
<evidence type="ECO:0000259" key="1">
    <source>
        <dbReference type="Pfam" id="PF00583"/>
    </source>
</evidence>
<feature type="domain" description="N-acetyltransferase" evidence="1">
    <location>
        <begin position="92"/>
        <end position="182"/>
    </location>
</feature>
<name>A0A5C6EFE5_9BACT</name>
<proteinExistence type="predicted"/>
<keyword evidence="3" id="KW-1185">Reference proteome</keyword>
<dbReference type="Gene3D" id="3.40.630.30">
    <property type="match status" value="1"/>
</dbReference>
<dbReference type="RefSeq" id="WP_146536947.1">
    <property type="nucleotide sequence ID" value="NZ_SJPX01000006.1"/>
</dbReference>
<accession>A0A5C6EFE5</accession>
<comment type="caution">
    <text evidence="2">The sequence shown here is derived from an EMBL/GenBank/DDBJ whole genome shotgun (WGS) entry which is preliminary data.</text>
</comment>
<dbReference type="AlphaFoldDB" id="A0A5C6EFE5"/>
<dbReference type="Pfam" id="PF00583">
    <property type="entry name" value="Acetyltransf_1"/>
    <property type="match status" value="1"/>
</dbReference>
<evidence type="ECO:0000313" key="2">
    <source>
        <dbReference type="EMBL" id="TWU46411.1"/>
    </source>
</evidence>
<dbReference type="InterPro" id="IPR016181">
    <property type="entry name" value="Acyl_CoA_acyltransferase"/>
</dbReference>
<dbReference type="OrthoDB" id="262630at2"/>
<evidence type="ECO:0000313" key="3">
    <source>
        <dbReference type="Proteomes" id="UP000317977"/>
    </source>
</evidence>
<dbReference type="GO" id="GO:0016747">
    <property type="term" value="F:acyltransferase activity, transferring groups other than amino-acyl groups"/>
    <property type="evidence" value="ECO:0007669"/>
    <property type="project" value="InterPro"/>
</dbReference>
<reference evidence="2 3" key="1">
    <citation type="submission" date="2019-02" db="EMBL/GenBank/DDBJ databases">
        <title>Deep-cultivation of Planctomycetes and their phenomic and genomic characterization uncovers novel biology.</title>
        <authorList>
            <person name="Wiegand S."/>
            <person name="Jogler M."/>
            <person name="Boedeker C."/>
            <person name="Pinto D."/>
            <person name="Vollmers J."/>
            <person name="Rivas-Marin E."/>
            <person name="Kohn T."/>
            <person name="Peeters S.H."/>
            <person name="Heuer A."/>
            <person name="Rast P."/>
            <person name="Oberbeckmann S."/>
            <person name="Bunk B."/>
            <person name="Jeske O."/>
            <person name="Meyerdierks A."/>
            <person name="Storesund J.E."/>
            <person name="Kallscheuer N."/>
            <person name="Luecker S."/>
            <person name="Lage O.M."/>
            <person name="Pohl T."/>
            <person name="Merkel B.J."/>
            <person name="Hornburger P."/>
            <person name="Mueller R.-W."/>
            <person name="Bruemmer F."/>
            <person name="Labrenz M."/>
            <person name="Spormann A.M."/>
            <person name="Op Den Camp H."/>
            <person name="Overmann J."/>
            <person name="Amann R."/>
            <person name="Jetten M.S.M."/>
            <person name="Mascher T."/>
            <person name="Medema M.H."/>
            <person name="Devos D.P."/>
            <person name="Kaster A.-K."/>
            <person name="Ovreas L."/>
            <person name="Rohde M."/>
            <person name="Galperin M.Y."/>
            <person name="Jogler C."/>
        </authorList>
    </citation>
    <scope>NUCLEOTIDE SEQUENCE [LARGE SCALE GENOMIC DNA]</scope>
    <source>
        <strain evidence="2 3">Poly59</strain>
    </source>
</reference>